<dbReference type="EMBL" id="CP127527">
    <property type="protein sequence ID" value="XRI76175.1"/>
    <property type="molecule type" value="Genomic_DNA"/>
</dbReference>
<evidence type="ECO:0000313" key="2">
    <source>
        <dbReference type="Proteomes" id="UP000271650"/>
    </source>
</evidence>
<organism evidence="1 2">
    <name type="scientific">Acidithiobacillus sulfuriphilus</name>
    <dbReference type="NCBI Taxonomy" id="1867749"/>
    <lineage>
        <taxon>Bacteria</taxon>
        <taxon>Pseudomonadati</taxon>
        <taxon>Pseudomonadota</taxon>
        <taxon>Acidithiobacillia</taxon>
        <taxon>Acidithiobacillales</taxon>
        <taxon>Acidithiobacillaceae</taxon>
        <taxon>Acidithiobacillus</taxon>
    </lineage>
</organism>
<evidence type="ECO:0000313" key="1">
    <source>
        <dbReference type="EMBL" id="XRI76175.1"/>
    </source>
</evidence>
<sequence length="339" mass="36076">MSQNAENLILYLTAFLDGDAPVLSRLEGDGQLAALAAPVLERLHKFQRHALESVDHPFAGLQGAVDTQLMGVDFAQELQHTQSEAAALSLVAKTVVDSMHDSAQRLAENRTLAEETVREVQLGNERLSELIGEMDLVEQAVTHMGETVRIFLQSTRTITDLTAKVREIAKQTNLLALNAAIEAARAGEHGRGFAVVADEVKKLAQSSATAATEIQTAATTINSGATSVEAGVADSLVHLRRGGDSLETVAEVLGMANQSAQTTRRNMEEIVTGGDAEIAAANELGAGVEQLQHSLDDFARIFTDILQLLAPLHREGGAASRKDSIATVEPRAALPPRIA</sequence>
<name>A0ACD5HNC7_9PROT</name>
<protein>
    <submittedName>
        <fullName evidence="1">Methyl-accepting chemotaxis protein</fullName>
    </submittedName>
</protein>
<keyword evidence="2" id="KW-1185">Reference proteome</keyword>
<dbReference type="Proteomes" id="UP000271650">
    <property type="component" value="Chromosome"/>
</dbReference>
<accession>A0ACD5HNC7</accession>
<reference evidence="1 2" key="1">
    <citation type="journal article" date="2019" name="Int. J. Syst. Evol. Microbiol.">
        <title>Acidithiobacillus sulfuriphilus sp. nov.: an extremely acidophilic sulfur-oxidizing chemolithotroph isolated from a neutral pH environment.</title>
        <authorList>
            <person name="Falagan C."/>
            <person name="Moya-Beltran A."/>
            <person name="Castro M."/>
            <person name="Quatrini R."/>
            <person name="Johnson D.B."/>
        </authorList>
    </citation>
    <scope>NUCLEOTIDE SEQUENCE [LARGE SCALE GENOMIC DNA]</scope>
    <source>
        <strain evidence="1 2">CJ-2</strain>
    </source>
</reference>
<proteinExistence type="predicted"/>
<gene>
    <name evidence="1" type="ORF">EC580_009375</name>
</gene>